<dbReference type="AlphaFoldDB" id="A0A1I7H532"/>
<dbReference type="STRING" id="351659.SAMN05421784_11165"/>
<keyword evidence="3" id="KW-1185">Reference proteome</keyword>
<evidence type="ECO:0000313" key="2">
    <source>
        <dbReference type="EMBL" id="SFU55784.1"/>
    </source>
</evidence>
<dbReference type="EMBL" id="FPBJ01000011">
    <property type="protein sequence ID" value="SFU55784.1"/>
    <property type="molecule type" value="Genomic_DNA"/>
</dbReference>
<reference evidence="3" key="1">
    <citation type="submission" date="2016-10" db="EMBL/GenBank/DDBJ databases">
        <authorList>
            <person name="Varghese N."/>
            <person name="Submissions S."/>
        </authorList>
    </citation>
    <scope>NUCLEOTIDE SEQUENCE [LARGE SCALE GENOMIC DNA]</scope>
    <source>
        <strain evidence="3">DSM 18168</strain>
    </source>
</reference>
<dbReference type="Pfam" id="PF23771">
    <property type="entry name" value="DUF7168"/>
    <property type="match status" value="1"/>
</dbReference>
<evidence type="ECO:0000259" key="1">
    <source>
        <dbReference type="Pfam" id="PF23771"/>
    </source>
</evidence>
<evidence type="ECO:0000313" key="3">
    <source>
        <dbReference type="Proteomes" id="UP000242496"/>
    </source>
</evidence>
<organism evidence="2 3">
    <name type="scientific">Xenorhabdus koppenhoeferi</name>
    <dbReference type="NCBI Taxonomy" id="351659"/>
    <lineage>
        <taxon>Bacteria</taxon>
        <taxon>Pseudomonadati</taxon>
        <taxon>Pseudomonadota</taxon>
        <taxon>Gammaproteobacteria</taxon>
        <taxon>Enterobacterales</taxon>
        <taxon>Morganellaceae</taxon>
        <taxon>Xenorhabdus</taxon>
    </lineage>
</organism>
<dbReference type="InterPro" id="IPR055592">
    <property type="entry name" value="DUF7168"/>
</dbReference>
<dbReference type="OrthoDB" id="6447252at2"/>
<gene>
    <name evidence="2" type="ORF">SAMN05421784_11165</name>
</gene>
<protein>
    <recommendedName>
        <fullName evidence="1">DUF7168 domain-containing protein</fullName>
    </recommendedName>
</protein>
<dbReference type="Proteomes" id="UP000242496">
    <property type="component" value="Unassembled WGS sequence"/>
</dbReference>
<accession>A0A1I7H532</accession>
<sequence length="203" mass="24312">MSMHESELQYLKRLVDKLPSPKGGRHKKYDDQNELRQLVLLIREFQSVSMRNFQQEIFYSRVNGVVKYAADWKLLLMLGSQVTGTGFIFQKNEYSNNLIDIVFYGLDQRSAVAQLLFIELKNRFRLAISRHLRRNLEIEREIYPTVSPYLIKKQMKHSFCVQWIYELWQELYPLKLHQDEINQMNDWKIEFYGHSVVGFQIGE</sequence>
<dbReference type="RefSeq" id="WP_041982755.1">
    <property type="nucleotide sequence ID" value="NZ_CAWRBG010000037.1"/>
</dbReference>
<proteinExistence type="predicted"/>
<feature type="domain" description="DUF7168" evidence="1">
    <location>
        <begin position="93"/>
        <end position="180"/>
    </location>
</feature>
<name>A0A1I7H532_9GAMM</name>